<dbReference type="Gene3D" id="3.40.50.300">
    <property type="entry name" value="P-loop containing nucleotide triphosphate hydrolases"/>
    <property type="match status" value="2"/>
</dbReference>
<dbReference type="PANTHER" id="PTHR42714:SF6">
    <property type="entry name" value="TRANSLATION INITIATION FACTOR IF-2"/>
    <property type="match status" value="1"/>
</dbReference>
<gene>
    <name evidence="2" type="ORF">HGRIS_011018</name>
</gene>
<dbReference type="PANTHER" id="PTHR42714">
    <property type="entry name" value="TRNA MODIFICATION GTPASE GTPBP3"/>
    <property type="match status" value="1"/>
</dbReference>
<dbReference type="Pfam" id="PF01926">
    <property type="entry name" value="MMR_HSR1"/>
    <property type="match status" value="1"/>
</dbReference>
<comment type="caution">
    <text evidence="2">The sequence shown here is derived from an EMBL/GenBank/DDBJ whole genome shotgun (WGS) entry which is preliminary data.</text>
</comment>
<evidence type="ECO:0000313" key="3">
    <source>
        <dbReference type="Proteomes" id="UP001556367"/>
    </source>
</evidence>
<reference evidence="3" key="1">
    <citation type="submission" date="2024-06" db="EMBL/GenBank/DDBJ databases">
        <title>Multi-omics analyses provide insights into the biosynthesis of the anticancer antibiotic pleurotin in Hohenbuehelia grisea.</title>
        <authorList>
            <person name="Weaver J.A."/>
            <person name="Alberti F."/>
        </authorList>
    </citation>
    <scope>NUCLEOTIDE SEQUENCE [LARGE SCALE GENOMIC DNA]</scope>
    <source>
        <strain evidence="3">T-177</strain>
    </source>
</reference>
<dbReference type="EMBL" id="JASNQZ010000014">
    <property type="protein sequence ID" value="KAL0948445.1"/>
    <property type="molecule type" value="Genomic_DNA"/>
</dbReference>
<keyword evidence="3" id="KW-1185">Reference proteome</keyword>
<proteinExistence type="predicted"/>
<dbReference type="InterPro" id="IPR006073">
    <property type="entry name" value="GTP-bd"/>
</dbReference>
<feature type="domain" description="G" evidence="1">
    <location>
        <begin position="227"/>
        <end position="299"/>
    </location>
</feature>
<protein>
    <recommendedName>
        <fullName evidence="1">G domain-containing protein</fullName>
    </recommendedName>
</protein>
<accession>A0ABR3IZC6</accession>
<sequence>MPIAPQKVFVAVIGTVGSGRTTFIARASKGDKIPKTSILGIQTLEIGGFECIGPGSITVTLIDTPGFDNPSKSDDEILRNLRQWVMDRGGAKLSGTLLLHSVGGNPIPKNLPERLKAMCKDEFYGKVTIVAWEAAKPMHQTEQPEHLYQEAISNKHGAQVERFEDNYDSAWSIISSTVERGANPEPALLDHSSRAFSLRKMVRDFIKMVRSMMSGESQLPLSQEVIIALMGPSGSGKSSFINAVTGRADQEVGDGLAACTTEVKFVAIPPISELPDVNIVLVDTPGLDDTDNSGRILEITSKVKATYGKDARLSGILYFHRMSDSPPDVHRQQMHLAMFATLCGSDYRKKMVITTTMGDDVEGIRKENEDRFNHHLSTWDEASEVPVQSFTYTPDSGWRVLKDLVGSPKVDES</sequence>
<evidence type="ECO:0000259" key="1">
    <source>
        <dbReference type="Pfam" id="PF01926"/>
    </source>
</evidence>
<evidence type="ECO:0000313" key="2">
    <source>
        <dbReference type="EMBL" id="KAL0948445.1"/>
    </source>
</evidence>
<dbReference type="CDD" id="cd00882">
    <property type="entry name" value="Ras_like_GTPase"/>
    <property type="match status" value="1"/>
</dbReference>
<name>A0ABR3IZC6_9AGAR</name>
<dbReference type="Proteomes" id="UP001556367">
    <property type="component" value="Unassembled WGS sequence"/>
</dbReference>
<dbReference type="SUPFAM" id="SSF52540">
    <property type="entry name" value="P-loop containing nucleoside triphosphate hydrolases"/>
    <property type="match status" value="2"/>
</dbReference>
<dbReference type="InterPro" id="IPR027417">
    <property type="entry name" value="P-loop_NTPase"/>
</dbReference>
<organism evidence="2 3">
    <name type="scientific">Hohenbuehelia grisea</name>
    <dbReference type="NCBI Taxonomy" id="104357"/>
    <lineage>
        <taxon>Eukaryota</taxon>
        <taxon>Fungi</taxon>
        <taxon>Dikarya</taxon>
        <taxon>Basidiomycota</taxon>
        <taxon>Agaricomycotina</taxon>
        <taxon>Agaricomycetes</taxon>
        <taxon>Agaricomycetidae</taxon>
        <taxon>Agaricales</taxon>
        <taxon>Pleurotineae</taxon>
        <taxon>Pleurotaceae</taxon>
        <taxon>Hohenbuehelia</taxon>
    </lineage>
</organism>